<reference evidence="2" key="1">
    <citation type="submission" date="2020-10" db="EMBL/GenBank/DDBJ databases">
        <title>Sequencing the genomes of 1000 actinobacteria strains.</title>
        <authorList>
            <person name="Klenk H.-P."/>
        </authorList>
    </citation>
    <scope>NUCLEOTIDE SEQUENCE</scope>
    <source>
        <strain evidence="2">DSM 46832</strain>
    </source>
</reference>
<sequence>MDDITALILDDHATFRRGFARLDDARGEAELRAVWDPLSLHLDIHAEAEESILYPYLVRHGDASAGEETDDAIGDHNKIRDAIAESRRHVPGTDGWWAAVWSARRENSEHLAEEEDGALADFRRNAGRELRAELGARWLTFYGEHPGGRNLTFQDKDPQAYVREHR</sequence>
<protein>
    <recommendedName>
        <fullName evidence="1">Hemerythrin-like domain-containing protein</fullName>
    </recommendedName>
</protein>
<dbReference type="EMBL" id="JADBEB010000001">
    <property type="protein sequence ID" value="MBE1487363.1"/>
    <property type="molecule type" value="Genomic_DNA"/>
</dbReference>
<evidence type="ECO:0000313" key="2">
    <source>
        <dbReference type="EMBL" id="MBE1487363.1"/>
    </source>
</evidence>
<dbReference type="AlphaFoldDB" id="A0A927QZ95"/>
<name>A0A927QZ95_9ACTN</name>
<accession>A0A927QZ95</accession>
<organism evidence="2 3">
    <name type="scientific">Plantactinospora soyae</name>
    <dbReference type="NCBI Taxonomy" id="1544732"/>
    <lineage>
        <taxon>Bacteria</taxon>
        <taxon>Bacillati</taxon>
        <taxon>Actinomycetota</taxon>
        <taxon>Actinomycetes</taxon>
        <taxon>Micromonosporales</taxon>
        <taxon>Micromonosporaceae</taxon>
        <taxon>Plantactinospora</taxon>
    </lineage>
</organism>
<evidence type="ECO:0000313" key="3">
    <source>
        <dbReference type="Proteomes" id="UP000649753"/>
    </source>
</evidence>
<dbReference type="PANTHER" id="PTHR35585">
    <property type="entry name" value="HHE DOMAIN PROTEIN (AFU_ORTHOLOGUE AFUA_4G00730)"/>
    <property type="match status" value="1"/>
</dbReference>
<dbReference type="PANTHER" id="PTHR35585:SF1">
    <property type="entry name" value="HHE DOMAIN PROTEIN (AFU_ORTHOLOGUE AFUA_4G00730)"/>
    <property type="match status" value="1"/>
</dbReference>
<dbReference type="Proteomes" id="UP000649753">
    <property type="component" value="Unassembled WGS sequence"/>
</dbReference>
<feature type="domain" description="Hemerythrin-like" evidence="1">
    <location>
        <begin position="4"/>
        <end position="117"/>
    </location>
</feature>
<dbReference type="RefSeq" id="WP_192767219.1">
    <property type="nucleotide sequence ID" value="NZ_JADBEB010000001.1"/>
</dbReference>
<comment type="caution">
    <text evidence="2">The sequence shown here is derived from an EMBL/GenBank/DDBJ whole genome shotgun (WGS) entry which is preliminary data.</text>
</comment>
<proteinExistence type="predicted"/>
<gene>
    <name evidence="2" type="ORF">H4W31_003001</name>
</gene>
<dbReference type="Pfam" id="PF01814">
    <property type="entry name" value="Hemerythrin"/>
    <property type="match status" value="1"/>
</dbReference>
<dbReference type="Gene3D" id="1.20.120.520">
    <property type="entry name" value="nmb1532 protein domain like"/>
    <property type="match status" value="1"/>
</dbReference>
<dbReference type="InterPro" id="IPR012312">
    <property type="entry name" value="Hemerythrin-like"/>
</dbReference>
<evidence type="ECO:0000259" key="1">
    <source>
        <dbReference type="Pfam" id="PF01814"/>
    </source>
</evidence>
<keyword evidence="3" id="KW-1185">Reference proteome</keyword>